<dbReference type="PANTHER" id="PTHR35567:SF1">
    <property type="entry name" value="CONSERVED FUNGAL PROTEIN (AFU_ORTHOLOGUE AFUA_1G14230)"/>
    <property type="match status" value="1"/>
</dbReference>
<evidence type="ECO:0000313" key="5">
    <source>
        <dbReference type="Proteomes" id="UP001156881"/>
    </source>
</evidence>
<gene>
    <name evidence="2" type="ORF">GCM10007884_11840</name>
    <name evidence="3" type="ORF">GGR33_001306</name>
</gene>
<dbReference type="EMBL" id="BSPG01000004">
    <property type="protein sequence ID" value="GLS43199.1"/>
    <property type="molecule type" value="Genomic_DNA"/>
</dbReference>
<proteinExistence type="predicted"/>
<comment type="caution">
    <text evidence="3">The sequence shown here is derived from an EMBL/GenBank/DDBJ whole genome shotgun (WGS) entry which is preliminary data.</text>
</comment>
<keyword evidence="1" id="KW-0732">Signal</keyword>
<evidence type="ECO:0000313" key="3">
    <source>
        <dbReference type="EMBL" id="MBB3901820.1"/>
    </source>
</evidence>
<dbReference type="Pfam" id="PF11937">
    <property type="entry name" value="DUF3455"/>
    <property type="match status" value="2"/>
</dbReference>
<dbReference type="EMBL" id="JACIDN010000002">
    <property type="protein sequence ID" value="MBB3901820.1"/>
    <property type="molecule type" value="Genomic_DNA"/>
</dbReference>
<name>A0A7W6F5X8_9HYPH</name>
<sequence length="163" mass="16849">MKSITLSLAMLASASAAGAQTAAPIGSPGDVPVLTTTATGVQVYECKASSAGALEWTFKEPRADLFVGKEKVIRHFAGPSWEYSDGSRIVGKVAAKQNAPGSDDIPWLRLSVASRSGSGTLSDVTAVQRIDTHGGVKSGGCDQAGAVSEVPYTATYTFLREAK</sequence>
<feature type="chain" id="PRO_5030551685" description="DUF3455 domain-containing protein" evidence="1">
    <location>
        <begin position="20"/>
        <end position="163"/>
    </location>
</feature>
<dbReference type="RefSeq" id="WP_183503052.1">
    <property type="nucleotide sequence ID" value="NZ_BSPG01000004.1"/>
</dbReference>
<reference evidence="5" key="2">
    <citation type="journal article" date="2019" name="Int. J. Syst. Evol. Microbiol.">
        <title>The Global Catalogue of Microorganisms (GCM) 10K type strain sequencing project: providing services to taxonomists for standard genome sequencing and annotation.</title>
        <authorList>
            <consortium name="The Broad Institute Genomics Platform"/>
            <consortium name="The Broad Institute Genome Sequencing Center for Infectious Disease"/>
            <person name="Wu L."/>
            <person name="Ma J."/>
        </authorList>
    </citation>
    <scope>NUCLEOTIDE SEQUENCE [LARGE SCALE GENOMIC DNA]</scope>
    <source>
        <strain evidence="5">NBRC 107710</strain>
    </source>
</reference>
<evidence type="ECO:0000313" key="2">
    <source>
        <dbReference type="EMBL" id="GLS43199.1"/>
    </source>
</evidence>
<reference evidence="2" key="1">
    <citation type="journal article" date="2014" name="Int. J. Syst. Evol. Microbiol.">
        <title>Complete genome of a new Firmicutes species belonging to the dominant human colonic microbiota ('Ruminococcus bicirculans') reveals two chromosomes and a selective capacity to utilize plant glucans.</title>
        <authorList>
            <consortium name="NISC Comparative Sequencing Program"/>
            <person name="Wegmann U."/>
            <person name="Louis P."/>
            <person name="Goesmann A."/>
            <person name="Henrissat B."/>
            <person name="Duncan S.H."/>
            <person name="Flint H.J."/>
        </authorList>
    </citation>
    <scope>NUCLEOTIDE SEQUENCE</scope>
    <source>
        <strain evidence="2">NBRC 107710</strain>
    </source>
</reference>
<reference evidence="3 4" key="3">
    <citation type="submission" date="2020-08" db="EMBL/GenBank/DDBJ databases">
        <title>Genomic Encyclopedia of Type Strains, Phase IV (KMG-IV): sequencing the most valuable type-strain genomes for metagenomic binning, comparative biology and taxonomic classification.</title>
        <authorList>
            <person name="Goeker M."/>
        </authorList>
    </citation>
    <scope>NUCLEOTIDE SEQUENCE [LARGE SCALE GENOMIC DNA]</scope>
    <source>
        <strain evidence="3 4">DSM 24105</strain>
    </source>
</reference>
<evidence type="ECO:0000256" key="1">
    <source>
        <dbReference type="SAM" id="SignalP"/>
    </source>
</evidence>
<reference evidence="2" key="4">
    <citation type="submission" date="2023-01" db="EMBL/GenBank/DDBJ databases">
        <title>Draft genome sequence of Methylobacterium brachythecii strain NBRC 107710.</title>
        <authorList>
            <person name="Sun Q."/>
            <person name="Mori K."/>
        </authorList>
    </citation>
    <scope>NUCLEOTIDE SEQUENCE</scope>
    <source>
        <strain evidence="2">NBRC 107710</strain>
    </source>
</reference>
<evidence type="ECO:0008006" key="6">
    <source>
        <dbReference type="Google" id="ProtNLM"/>
    </source>
</evidence>
<feature type="signal peptide" evidence="1">
    <location>
        <begin position="1"/>
        <end position="19"/>
    </location>
</feature>
<organism evidence="3 4">
    <name type="scientific">Methylobacterium brachythecii</name>
    <dbReference type="NCBI Taxonomy" id="1176177"/>
    <lineage>
        <taxon>Bacteria</taxon>
        <taxon>Pseudomonadati</taxon>
        <taxon>Pseudomonadota</taxon>
        <taxon>Alphaproteobacteria</taxon>
        <taxon>Hyphomicrobiales</taxon>
        <taxon>Methylobacteriaceae</taxon>
        <taxon>Methylobacterium</taxon>
    </lineage>
</organism>
<dbReference type="InterPro" id="IPR021851">
    <property type="entry name" value="DUF3455"/>
</dbReference>
<dbReference type="Proteomes" id="UP001156881">
    <property type="component" value="Unassembled WGS sequence"/>
</dbReference>
<dbReference type="PANTHER" id="PTHR35567">
    <property type="entry name" value="MALATE DEHYDROGENASE (AFU_ORTHOLOGUE AFUA_2G13800)"/>
    <property type="match status" value="1"/>
</dbReference>
<accession>A0A7W6F5X8</accession>
<protein>
    <recommendedName>
        <fullName evidence="6">DUF3455 domain-containing protein</fullName>
    </recommendedName>
</protein>
<dbReference type="AlphaFoldDB" id="A0A7W6F5X8"/>
<dbReference type="Proteomes" id="UP000517759">
    <property type="component" value="Unassembled WGS sequence"/>
</dbReference>
<evidence type="ECO:0000313" key="4">
    <source>
        <dbReference type="Proteomes" id="UP000517759"/>
    </source>
</evidence>
<keyword evidence="5" id="KW-1185">Reference proteome</keyword>